<evidence type="ECO:0000256" key="1">
    <source>
        <dbReference type="SAM" id="SignalP"/>
    </source>
</evidence>
<keyword evidence="1" id="KW-0732">Signal</keyword>
<dbReference type="RefSeq" id="XP_036531620.1">
    <property type="nucleotide sequence ID" value="XM_036677764.1"/>
</dbReference>
<evidence type="ECO:0000313" key="4">
    <source>
        <dbReference type="Proteomes" id="UP000547976"/>
    </source>
</evidence>
<dbReference type="Pfam" id="PF25485">
    <property type="entry name" value="DUF7908"/>
    <property type="match status" value="1"/>
</dbReference>
<dbReference type="EMBL" id="JAAOAV010000298">
    <property type="protein sequence ID" value="KAF5584056.1"/>
    <property type="molecule type" value="Genomic_DNA"/>
</dbReference>
<name>A0A8H5L4S1_GIBSU</name>
<accession>A0A8H5L4S1</accession>
<proteinExistence type="predicted"/>
<feature type="domain" description="DUF7908" evidence="2">
    <location>
        <begin position="117"/>
        <end position="174"/>
    </location>
</feature>
<dbReference type="AlphaFoldDB" id="A0A8H5L4S1"/>
<sequence length="185" mass="19622">MVNSRIISLLGSLALPVVAFHDLEQMPESWCVTYLSTYLVPISAATNSPAESSFPGSEPSASLDISVTLNPSSSLSFAPGATSSLVTTEVETAPPSSTTGPSILDEQIVFRVVPDTPDNNRLRKRALGGFIGSPSEICNNANVFNLVDGQLLEGNVPIYFNGEDYKVFGGQQGPISSIVLKIIIY</sequence>
<feature type="signal peptide" evidence="1">
    <location>
        <begin position="1"/>
        <end position="19"/>
    </location>
</feature>
<dbReference type="InterPro" id="IPR057230">
    <property type="entry name" value="DUF7908"/>
</dbReference>
<evidence type="ECO:0000259" key="2">
    <source>
        <dbReference type="Pfam" id="PF25485"/>
    </source>
</evidence>
<keyword evidence="4" id="KW-1185">Reference proteome</keyword>
<reference evidence="3 4" key="1">
    <citation type="submission" date="2020-05" db="EMBL/GenBank/DDBJ databases">
        <title>Identification and distribution of gene clusters putatively required for synthesis of sphingolipid metabolism inhibitors in phylogenetically diverse species of the filamentous fungus Fusarium.</title>
        <authorList>
            <person name="Kim H.-S."/>
            <person name="Busman M."/>
            <person name="Brown D.W."/>
            <person name="Divon H."/>
            <person name="Uhlig S."/>
            <person name="Proctor R.H."/>
        </authorList>
    </citation>
    <scope>NUCLEOTIDE SEQUENCE [LARGE SCALE GENOMIC DNA]</scope>
    <source>
        <strain evidence="3 4">NRRL 66333</strain>
    </source>
</reference>
<evidence type="ECO:0000313" key="3">
    <source>
        <dbReference type="EMBL" id="KAF5584056.1"/>
    </source>
</evidence>
<gene>
    <name evidence="3" type="ORF">FSUBG_12927</name>
</gene>
<dbReference type="OrthoDB" id="3563678at2759"/>
<comment type="caution">
    <text evidence="3">The sequence shown here is derived from an EMBL/GenBank/DDBJ whole genome shotgun (WGS) entry which is preliminary data.</text>
</comment>
<protein>
    <recommendedName>
        <fullName evidence="2">DUF7908 domain-containing protein</fullName>
    </recommendedName>
</protein>
<feature type="chain" id="PRO_5034287619" description="DUF7908 domain-containing protein" evidence="1">
    <location>
        <begin position="20"/>
        <end position="185"/>
    </location>
</feature>
<dbReference type="GeneID" id="59312482"/>
<dbReference type="Proteomes" id="UP000547976">
    <property type="component" value="Unassembled WGS sequence"/>
</dbReference>
<organism evidence="3 4">
    <name type="scientific">Gibberella subglutinans</name>
    <name type="common">Fusarium subglutinans</name>
    <dbReference type="NCBI Taxonomy" id="42677"/>
    <lineage>
        <taxon>Eukaryota</taxon>
        <taxon>Fungi</taxon>
        <taxon>Dikarya</taxon>
        <taxon>Ascomycota</taxon>
        <taxon>Pezizomycotina</taxon>
        <taxon>Sordariomycetes</taxon>
        <taxon>Hypocreomycetidae</taxon>
        <taxon>Hypocreales</taxon>
        <taxon>Nectriaceae</taxon>
        <taxon>Fusarium</taxon>
        <taxon>Fusarium fujikuroi species complex</taxon>
    </lineage>
</organism>